<accession>A0A874M9S5</accession>
<dbReference type="Proteomes" id="UP000664917">
    <property type="component" value="Segment"/>
</dbReference>
<protein>
    <submittedName>
        <fullName evidence="1">Uncharacterized protein</fullName>
    </submittedName>
</protein>
<sequence length="61" mass="7059">MTEHSTAVQVDVFPDEFKPLLKLINHALINSDVMQYINDAEARRIYAWLDDFQAKALEHSV</sequence>
<reference evidence="1" key="1">
    <citation type="submission" date="2020-09" db="EMBL/GenBank/DDBJ databases">
        <authorList>
            <person name="Zhang D."/>
            <person name="Hatherill J.R."/>
            <person name="Ramirez J.F."/>
            <person name="Edinger B."/>
            <person name="Balarin R."/>
            <person name="Sullivan A."/>
            <person name="Humpal K.M."/>
            <person name="Guseva A."/>
            <person name="Butela K.A."/>
            <person name="Garlena R.A."/>
            <person name="Russell D.A."/>
            <person name="Pope W.H."/>
            <person name="Jacobs-Sera D."/>
            <person name="Hatfull G.F."/>
        </authorList>
    </citation>
    <scope>NUCLEOTIDE SEQUENCE</scope>
</reference>
<proteinExistence type="predicted"/>
<evidence type="ECO:0000313" key="2">
    <source>
        <dbReference type="Proteomes" id="UP000664917"/>
    </source>
</evidence>
<evidence type="ECO:0000313" key="1">
    <source>
        <dbReference type="EMBL" id="QPD06422.1"/>
    </source>
</evidence>
<name>A0A874M9S5_9CAUD</name>
<keyword evidence="2" id="KW-1185">Reference proteome</keyword>
<organism evidence="1 2">
    <name type="scientific">Synechococcus phage S-SRP01</name>
    <dbReference type="NCBI Taxonomy" id="2781607"/>
    <lineage>
        <taxon>Viruses</taxon>
        <taxon>Duplodnaviria</taxon>
        <taxon>Heunggongvirae</taxon>
        <taxon>Uroviricota</taxon>
        <taxon>Caudoviricetes</taxon>
        <taxon>Autographivirales</taxon>
        <taxon>Sechaudvirinae</taxon>
        <taxon>Nerivirus</taxon>
        <taxon>Nerivirus SSRP01</taxon>
    </lineage>
</organism>
<dbReference type="EMBL" id="MW015080">
    <property type="protein sequence ID" value="QPD06422.1"/>
    <property type="molecule type" value="Genomic_DNA"/>
</dbReference>